<evidence type="ECO:0000313" key="2">
    <source>
        <dbReference type="EMBL" id="KIS69467.1"/>
    </source>
</evidence>
<name>A0A0D1C7G3_MYCMD</name>
<feature type="compositionally biased region" description="Low complexity" evidence="1">
    <location>
        <begin position="1"/>
        <end position="19"/>
    </location>
</feature>
<proteinExistence type="predicted"/>
<feature type="region of interest" description="Disordered" evidence="1">
    <location>
        <begin position="1"/>
        <end position="115"/>
    </location>
</feature>
<evidence type="ECO:0000256" key="1">
    <source>
        <dbReference type="SAM" id="MobiDB-lite"/>
    </source>
</evidence>
<feature type="compositionally biased region" description="Polar residues" evidence="1">
    <location>
        <begin position="95"/>
        <end position="109"/>
    </location>
</feature>
<gene>
    <name evidence="2" type="ORF">UMAG_12195</name>
</gene>
<dbReference type="PANTHER" id="PTHR34066">
    <property type="entry name" value="GROWTH FACTOR 2"/>
    <property type="match status" value="1"/>
</dbReference>
<feature type="compositionally biased region" description="Polar residues" evidence="1">
    <location>
        <begin position="78"/>
        <end position="87"/>
    </location>
</feature>
<evidence type="ECO:0000313" key="3">
    <source>
        <dbReference type="Proteomes" id="UP000000561"/>
    </source>
</evidence>
<protein>
    <recommendedName>
        <fullName evidence="4">DUF1764-domain-containing protein</fullName>
    </recommendedName>
</protein>
<evidence type="ECO:0008006" key="4">
    <source>
        <dbReference type="Google" id="ProtNLM"/>
    </source>
</evidence>
<dbReference type="AlphaFoldDB" id="A0A0D1C7G3"/>
<dbReference type="EMBL" id="CM003145">
    <property type="protein sequence ID" value="KIS69467.1"/>
    <property type="molecule type" value="Genomic_DNA"/>
</dbReference>
<dbReference type="InterPro" id="IPR013885">
    <property type="entry name" value="DUF1764_euk"/>
</dbReference>
<dbReference type="Pfam" id="PF08576">
    <property type="entry name" value="DUF1764"/>
    <property type="match status" value="1"/>
</dbReference>
<dbReference type="KEGG" id="uma:UMAG_12195"/>
<dbReference type="OrthoDB" id="20835at2759"/>
<dbReference type="Proteomes" id="UP000000561">
    <property type="component" value="Chromosome 6"/>
</dbReference>
<dbReference type="PANTHER" id="PTHR34066:SF1">
    <property type="entry name" value="DUF1764 FAMILY PROTEIN"/>
    <property type="match status" value="1"/>
</dbReference>
<dbReference type="GeneID" id="23567948"/>
<keyword evidence="3" id="KW-1185">Reference proteome</keyword>
<accession>A0A0D1C7G3</accession>
<dbReference type="VEuPathDB" id="FungiDB:UMAG_12195"/>
<organism evidence="2 3">
    <name type="scientific">Mycosarcoma maydis</name>
    <name type="common">Corn smut fungus</name>
    <name type="synonym">Ustilago maydis</name>
    <dbReference type="NCBI Taxonomy" id="5270"/>
    <lineage>
        <taxon>Eukaryota</taxon>
        <taxon>Fungi</taxon>
        <taxon>Dikarya</taxon>
        <taxon>Basidiomycota</taxon>
        <taxon>Ustilaginomycotina</taxon>
        <taxon>Ustilaginomycetes</taxon>
        <taxon>Ustilaginales</taxon>
        <taxon>Ustilaginaceae</taxon>
        <taxon>Mycosarcoma</taxon>
    </lineage>
</organism>
<feature type="compositionally biased region" description="Low complexity" evidence="1">
    <location>
        <begin position="54"/>
        <end position="63"/>
    </location>
</feature>
<reference evidence="2 3" key="1">
    <citation type="journal article" date="2006" name="Nature">
        <title>Insights from the genome of the biotrophic fungal plant pathogen Ustilago maydis.</title>
        <authorList>
            <person name="Kamper J."/>
            <person name="Kahmann R."/>
            <person name="Bolker M."/>
            <person name="Ma L.J."/>
            <person name="Brefort T."/>
            <person name="Saville B.J."/>
            <person name="Banuett F."/>
            <person name="Kronstad J.W."/>
            <person name="Gold S.E."/>
            <person name="Muller O."/>
            <person name="Perlin M.H."/>
            <person name="Wosten H.A."/>
            <person name="de Vries R."/>
            <person name="Ruiz-Herrera J."/>
            <person name="Reynaga-Pena C.G."/>
            <person name="Snetselaar K."/>
            <person name="McCann M."/>
            <person name="Perez-Martin J."/>
            <person name="Feldbrugge M."/>
            <person name="Basse C.W."/>
            <person name="Steinberg G."/>
            <person name="Ibeas J.I."/>
            <person name="Holloman W."/>
            <person name="Guzman P."/>
            <person name="Farman M."/>
            <person name="Stajich J.E."/>
            <person name="Sentandreu R."/>
            <person name="Gonzalez-Prieto J.M."/>
            <person name="Kennell J.C."/>
            <person name="Molina L."/>
            <person name="Schirawski J."/>
            <person name="Mendoza-Mendoza A."/>
            <person name="Greilinger D."/>
            <person name="Munch K."/>
            <person name="Rossel N."/>
            <person name="Scherer M."/>
            <person name="Vranes M."/>
            <person name="Ladendorf O."/>
            <person name="Vincon V."/>
            <person name="Fuchs U."/>
            <person name="Sandrock B."/>
            <person name="Meng S."/>
            <person name="Ho E.C."/>
            <person name="Cahill M.J."/>
            <person name="Boyce K.J."/>
            <person name="Klose J."/>
            <person name="Klosterman S.J."/>
            <person name="Deelstra H.J."/>
            <person name="Ortiz-Castellanos L."/>
            <person name="Li W."/>
            <person name="Sanchez-Alonso P."/>
            <person name="Schreier P.H."/>
            <person name="Hauser-Hahn I."/>
            <person name="Vaupel M."/>
            <person name="Koopmann E."/>
            <person name="Friedrich G."/>
            <person name="Voss H."/>
            <person name="Schluter T."/>
            <person name="Margolis J."/>
            <person name="Platt D."/>
            <person name="Swimmer C."/>
            <person name="Gnirke A."/>
            <person name="Chen F."/>
            <person name="Vysotskaia V."/>
            <person name="Mannhaupt G."/>
            <person name="Guldener U."/>
            <person name="Munsterkotter M."/>
            <person name="Haase D."/>
            <person name="Oesterheld M."/>
            <person name="Mewes H.W."/>
            <person name="Mauceli E.W."/>
            <person name="DeCaprio D."/>
            <person name="Wade C.M."/>
            <person name="Butler J."/>
            <person name="Young S."/>
            <person name="Jaffe D.B."/>
            <person name="Calvo S."/>
            <person name="Nusbaum C."/>
            <person name="Galagan J."/>
            <person name="Birren B.W."/>
        </authorList>
    </citation>
    <scope>NUCLEOTIDE SEQUENCE [LARGE SCALE GENOMIC DNA]</scope>
    <source>
        <strain evidence="3">DSM 14603 / FGSC 9021 / UM521</strain>
    </source>
</reference>
<dbReference type="RefSeq" id="XP_011389254.1">
    <property type="nucleotide sequence ID" value="XM_011390952.1"/>
</dbReference>
<sequence length="191" mass="20906">MVNKSSAAPQARASRSAKSNEIDDIFGASSTSDKRTERGTANPADSARKKRKCSPTTTSTTHTNKNKPQPRKHIELVTDQSTSTPSTRSKKLKTTSELSQFTDSRGSSSTRKRTEEGYKIYTAQELGLSNNGGDTIHCPFDCQCCTLLIYHPHLLSARLRAQRPPHLPIASLTSRTTPHRATLASAQPRSI</sequence>
<dbReference type="InParanoid" id="A0A0D1C7G3"/>